<evidence type="ECO:0000313" key="8">
    <source>
        <dbReference type="Proteomes" id="UP000433652"/>
    </source>
</evidence>
<feature type="region of interest" description="Disordered" evidence="5">
    <location>
        <begin position="176"/>
        <end position="200"/>
    </location>
</feature>
<dbReference type="PANTHER" id="PTHR30290:SF10">
    <property type="entry name" value="PERIPLASMIC OLIGOPEPTIDE-BINDING PROTEIN-RELATED"/>
    <property type="match status" value="1"/>
</dbReference>
<evidence type="ECO:0000256" key="1">
    <source>
        <dbReference type="ARBA" id="ARBA00004418"/>
    </source>
</evidence>
<feature type="compositionally biased region" description="Basic and acidic residues" evidence="5">
    <location>
        <begin position="190"/>
        <end position="200"/>
    </location>
</feature>
<sequence>MRGRDFLLTFLGCMTLAGCGSGNSGPLGVAFIDNGQNLFASGVRLSPGGQTVRAATSTGLVSLDEKGEIVPALADRWIVADEGRSYIFRLRDGKWPDGTDLTGERARDSLRQVIRSLRGTSLGLDLAPISDVRAMAGRVVEIRLSTPMPDFLRLLAQPELALSHGGDATGEMILKRSGDKGGQGDLTFKPPEERGLPEDEEWRDRVRPLALTALNFDQALEAFEDGTVDVVLGGRIGGWPRAEPGPLSRGTRRIDPAIGLFGLQVRNANGFLGRQENREALAMALDRPALLAAFNISGWIPTTRIVPLAFAAPGATERWAGIDIDDLRGAARRRVAGWVGGIGNGETPVLRIALANEPGNAALFNEIASQWKEIGVVLERTEPGKPADLELVDQVARYAEARWFLNQFNCTLRRGLCSSDADGEVAMALVAETAEDRGAALARAEAKLTAVDAYIPIAMPLRWSLVRGDVTGYAANQWAWHPLPPLATIPK</sequence>
<dbReference type="Gene3D" id="3.40.190.10">
    <property type="entry name" value="Periplasmic binding protein-like II"/>
    <property type="match status" value="2"/>
</dbReference>
<dbReference type="InterPro" id="IPR039424">
    <property type="entry name" value="SBP_5"/>
</dbReference>
<dbReference type="EMBL" id="WTYM01000059">
    <property type="protein sequence ID" value="MXO61103.1"/>
    <property type="molecule type" value="Genomic_DNA"/>
</dbReference>
<evidence type="ECO:0000256" key="5">
    <source>
        <dbReference type="SAM" id="MobiDB-lite"/>
    </source>
</evidence>
<dbReference type="OrthoDB" id="9803988at2"/>
<protein>
    <submittedName>
        <fullName evidence="7">Peptide ABC transporter substrate-binding protein</fullName>
    </submittedName>
</protein>
<evidence type="ECO:0000256" key="3">
    <source>
        <dbReference type="ARBA" id="ARBA00022448"/>
    </source>
</evidence>
<dbReference type="SUPFAM" id="SSF53850">
    <property type="entry name" value="Periplasmic binding protein-like II"/>
    <property type="match status" value="1"/>
</dbReference>
<keyword evidence="4" id="KW-0732">Signal</keyword>
<evidence type="ECO:0000313" key="7">
    <source>
        <dbReference type="EMBL" id="MXO61103.1"/>
    </source>
</evidence>
<dbReference type="Pfam" id="PF00496">
    <property type="entry name" value="SBP_bac_5"/>
    <property type="match status" value="1"/>
</dbReference>
<dbReference type="AlphaFoldDB" id="A0A6I4SZ42"/>
<dbReference type="PANTHER" id="PTHR30290">
    <property type="entry name" value="PERIPLASMIC BINDING COMPONENT OF ABC TRANSPORTER"/>
    <property type="match status" value="1"/>
</dbReference>
<dbReference type="PROSITE" id="PS51257">
    <property type="entry name" value="PROKAR_LIPOPROTEIN"/>
    <property type="match status" value="1"/>
</dbReference>
<evidence type="ECO:0000256" key="4">
    <source>
        <dbReference type="ARBA" id="ARBA00022729"/>
    </source>
</evidence>
<dbReference type="GO" id="GO:0015833">
    <property type="term" value="P:peptide transport"/>
    <property type="evidence" value="ECO:0007669"/>
    <property type="project" value="TreeGrafter"/>
</dbReference>
<accession>A0A6I4SZ42</accession>
<keyword evidence="8" id="KW-1185">Reference proteome</keyword>
<evidence type="ECO:0000259" key="6">
    <source>
        <dbReference type="Pfam" id="PF00496"/>
    </source>
</evidence>
<feature type="domain" description="Solute-binding protein family 5" evidence="6">
    <location>
        <begin position="68"/>
        <end position="169"/>
    </location>
</feature>
<dbReference type="Gene3D" id="3.10.105.10">
    <property type="entry name" value="Dipeptide-binding Protein, Domain 3"/>
    <property type="match status" value="1"/>
</dbReference>
<keyword evidence="3" id="KW-0813">Transport</keyword>
<dbReference type="GO" id="GO:0030313">
    <property type="term" value="C:cell envelope"/>
    <property type="evidence" value="ECO:0007669"/>
    <property type="project" value="UniProtKB-SubCell"/>
</dbReference>
<dbReference type="RefSeq" id="WP_159797916.1">
    <property type="nucleotide sequence ID" value="NZ_WTYM01000059.1"/>
</dbReference>
<comment type="subcellular location">
    <subcellularLocation>
        <location evidence="1">Periplasm</location>
    </subcellularLocation>
</comment>
<proteinExistence type="inferred from homology"/>
<dbReference type="Proteomes" id="UP000433652">
    <property type="component" value="Unassembled WGS sequence"/>
</dbReference>
<gene>
    <name evidence="7" type="ORF">GRI89_16290</name>
</gene>
<comment type="caution">
    <text evidence="7">The sequence shown here is derived from an EMBL/GenBank/DDBJ whole genome shotgun (WGS) entry which is preliminary data.</text>
</comment>
<reference evidence="7 8" key="1">
    <citation type="submission" date="2019-12" db="EMBL/GenBank/DDBJ databases">
        <title>Genomic-based taxomic classification of the family Erythrobacteraceae.</title>
        <authorList>
            <person name="Xu L."/>
        </authorList>
    </citation>
    <scope>NUCLEOTIDE SEQUENCE [LARGE SCALE GENOMIC DNA]</scope>
    <source>
        <strain evidence="7 8">MCCC 1K01500</strain>
    </source>
</reference>
<name>A0A6I4SZ42_9SPHN</name>
<evidence type="ECO:0000256" key="2">
    <source>
        <dbReference type="ARBA" id="ARBA00005695"/>
    </source>
</evidence>
<dbReference type="InterPro" id="IPR000914">
    <property type="entry name" value="SBP_5_dom"/>
</dbReference>
<comment type="similarity">
    <text evidence="2">Belongs to the bacterial solute-binding protein 5 family.</text>
</comment>
<dbReference type="GO" id="GO:1904680">
    <property type="term" value="F:peptide transmembrane transporter activity"/>
    <property type="evidence" value="ECO:0007669"/>
    <property type="project" value="TreeGrafter"/>
</dbReference>
<organism evidence="7 8">
    <name type="scientific">Croceibacterium salegens</name>
    <dbReference type="NCBI Taxonomy" id="1737568"/>
    <lineage>
        <taxon>Bacteria</taxon>
        <taxon>Pseudomonadati</taxon>
        <taxon>Pseudomonadota</taxon>
        <taxon>Alphaproteobacteria</taxon>
        <taxon>Sphingomonadales</taxon>
        <taxon>Erythrobacteraceae</taxon>
        <taxon>Croceibacterium</taxon>
    </lineage>
</organism>